<protein>
    <recommendedName>
        <fullName evidence="1">Calcineurin-like phosphoesterase domain-containing protein</fullName>
    </recommendedName>
</protein>
<comment type="caution">
    <text evidence="2">The sequence shown here is derived from an EMBL/GenBank/DDBJ whole genome shotgun (WGS) entry which is preliminary data.</text>
</comment>
<dbReference type="Pfam" id="PF00149">
    <property type="entry name" value="Metallophos"/>
    <property type="match status" value="1"/>
</dbReference>
<accession>A0A2R6B7C9</accession>
<dbReference type="InterPro" id="IPR004843">
    <property type="entry name" value="Calcineurin-like_PHP"/>
</dbReference>
<sequence length="105" mass="11607">MILAVFGDAHGALDATYWCVRRFEEKHRVRVVGVLQVGDMGVFPDLARLDQATWKRAKEDPTELGAADYVSGKKRATHPTWFVRGNHEDFDSSCVGETGASTPTV</sequence>
<proteinExistence type="predicted"/>
<dbReference type="AlphaFoldDB" id="A0A2R6B7C9"/>
<reference evidence="2 3" key="1">
    <citation type="submission" date="2017-04" db="EMBL/GenBank/DDBJ databases">
        <title>Novel microbial lineages endemic to geothermal iron-oxide mats fill important gaps in the evolutionary history of Archaea.</title>
        <authorList>
            <person name="Jay Z.J."/>
            <person name="Beam J.P."/>
            <person name="Dlakic M."/>
            <person name="Rusch D.B."/>
            <person name="Kozubal M.A."/>
            <person name="Inskeep W.P."/>
        </authorList>
    </citation>
    <scope>NUCLEOTIDE SEQUENCE [LARGE SCALE GENOMIC DNA]</scope>
    <source>
        <strain evidence="2">ECH_B_2</strain>
    </source>
</reference>
<gene>
    <name evidence="2" type="ORF">B9Q06_08675</name>
</gene>
<organism evidence="2 3">
    <name type="scientific">Candidatus Marsarchaeota G2 archaeon ECH_B_2</name>
    <dbReference type="NCBI Taxonomy" id="1978160"/>
    <lineage>
        <taxon>Archaea</taxon>
        <taxon>Candidatus Marsarchaeota</taxon>
        <taxon>Candidatus Marsarchaeota group 2</taxon>
    </lineage>
</organism>
<dbReference type="Proteomes" id="UP000241284">
    <property type="component" value="Unassembled WGS sequence"/>
</dbReference>
<evidence type="ECO:0000313" key="3">
    <source>
        <dbReference type="Proteomes" id="UP000241284"/>
    </source>
</evidence>
<evidence type="ECO:0000259" key="1">
    <source>
        <dbReference type="Pfam" id="PF00149"/>
    </source>
</evidence>
<dbReference type="SUPFAM" id="SSF56300">
    <property type="entry name" value="Metallo-dependent phosphatases"/>
    <property type="match status" value="1"/>
</dbReference>
<dbReference type="EMBL" id="NEXH01000022">
    <property type="protein sequence ID" value="PSN94555.1"/>
    <property type="molecule type" value="Genomic_DNA"/>
</dbReference>
<dbReference type="InterPro" id="IPR029052">
    <property type="entry name" value="Metallo-depent_PP-like"/>
</dbReference>
<evidence type="ECO:0000313" key="2">
    <source>
        <dbReference type="EMBL" id="PSN94555.1"/>
    </source>
</evidence>
<feature type="domain" description="Calcineurin-like phosphoesterase" evidence="1">
    <location>
        <begin position="3"/>
        <end position="97"/>
    </location>
</feature>
<name>A0A2R6B7C9_9ARCH</name>
<dbReference type="GO" id="GO:0016787">
    <property type="term" value="F:hydrolase activity"/>
    <property type="evidence" value="ECO:0007669"/>
    <property type="project" value="InterPro"/>
</dbReference>